<dbReference type="KEGG" id="lji:ELX58_03220"/>
<accession>A0A4P6ZKC0</accession>
<feature type="signal peptide" evidence="1">
    <location>
        <begin position="1"/>
        <end position="37"/>
    </location>
</feature>
<keyword evidence="4" id="KW-1185">Reference proteome</keyword>
<dbReference type="Pfam" id="PF00188">
    <property type="entry name" value="CAP"/>
    <property type="match status" value="1"/>
</dbReference>
<organism evidence="3 4">
    <name type="scientific">Acetilactobacillus jinshanensis</name>
    <dbReference type="NCBI Taxonomy" id="1720083"/>
    <lineage>
        <taxon>Bacteria</taxon>
        <taxon>Bacillati</taxon>
        <taxon>Bacillota</taxon>
        <taxon>Bacilli</taxon>
        <taxon>Lactobacillales</taxon>
        <taxon>Lactobacillaceae</taxon>
        <taxon>Acetilactobacillus</taxon>
    </lineage>
</organism>
<reference evidence="4" key="1">
    <citation type="submission" date="2018-12" db="EMBL/GenBank/DDBJ databases">
        <title>A new species of lactobacillus.</title>
        <authorList>
            <person name="Jian Y."/>
            <person name="Xin L."/>
            <person name="Hong Z.J."/>
            <person name="Ming L.Z."/>
            <person name="Hong X.Z."/>
        </authorList>
    </citation>
    <scope>NUCLEOTIDE SEQUENCE [LARGE SCALE GENOMIC DNA]</scope>
    <source>
        <strain evidence="4">HSLZ-75</strain>
    </source>
</reference>
<keyword evidence="1" id="KW-0732">Signal</keyword>
<dbReference type="AlphaFoldDB" id="A0A4P6ZKC0"/>
<evidence type="ECO:0000313" key="4">
    <source>
        <dbReference type="Proteomes" id="UP000294321"/>
    </source>
</evidence>
<evidence type="ECO:0000259" key="2">
    <source>
        <dbReference type="Pfam" id="PF00188"/>
    </source>
</evidence>
<protein>
    <submittedName>
        <fullName evidence="3">CAP domain-containing protein</fullName>
    </submittedName>
</protein>
<dbReference type="Gene3D" id="3.40.33.10">
    <property type="entry name" value="CAP"/>
    <property type="match status" value="1"/>
</dbReference>
<gene>
    <name evidence="3" type="ORF">ELX58_03220</name>
</gene>
<dbReference type="SUPFAM" id="SSF55797">
    <property type="entry name" value="PR-1-like"/>
    <property type="match status" value="1"/>
</dbReference>
<dbReference type="OrthoDB" id="2329850at2"/>
<dbReference type="Proteomes" id="UP000294321">
    <property type="component" value="Chromosome"/>
</dbReference>
<evidence type="ECO:0000313" key="3">
    <source>
        <dbReference type="EMBL" id="QBP18166.1"/>
    </source>
</evidence>
<feature type="chain" id="PRO_5039728727" evidence="1">
    <location>
        <begin position="38"/>
        <end position="247"/>
    </location>
</feature>
<feature type="domain" description="SCP" evidence="2">
    <location>
        <begin position="103"/>
        <end position="244"/>
    </location>
</feature>
<dbReference type="EMBL" id="CP034726">
    <property type="protein sequence ID" value="QBP18166.1"/>
    <property type="molecule type" value="Genomic_DNA"/>
</dbReference>
<evidence type="ECO:0000256" key="1">
    <source>
        <dbReference type="SAM" id="SignalP"/>
    </source>
</evidence>
<proteinExistence type="predicted"/>
<dbReference type="InterPro" id="IPR035940">
    <property type="entry name" value="CAP_sf"/>
</dbReference>
<sequence>MERNVSMKINMKHLIKVSAIILLSLGMAGASSSPVNAISVHRRPRISRHMCRRHQCRFRRHCRHHRAAKAVINVDHHKIVIDLSPDRYDDPLSITQIEHETFRKINEDRKLHHLKPLCQTHCLRELAKLRADQCSELDYLTHRDSQGNIYYEKDADKLGVHLGDYSGENIAGAGKGPILMDNNPHVYNNQDGIDMADMDEDEMVYHDADSNWGHRYNTLNKHYTKVGIGASQKHGTNDYYVSENFSS</sequence>
<dbReference type="InterPro" id="IPR014044">
    <property type="entry name" value="CAP_dom"/>
</dbReference>
<name>A0A4P6ZKC0_9LACO</name>